<keyword evidence="3" id="KW-1185">Reference proteome</keyword>
<gene>
    <name evidence="2" type="ORF">ALC62_11812</name>
</gene>
<organism evidence="2 3">
    <name type="scientific">Cyphomyrmex costatus</name>
    <dbReference type="NCBI Taxonomy" id="456900"/>
    <lineage>
        <taxon>Eukaryota</taxon>
        <taxon>Metazoa</taxon>
        <taxon>Ecdysozoa</taxon>
        <taxon>Arthropoda</taxon>
        <taxon>Hexapoda</taxon>
        <taxon>Insecta</taxon>
        <taxon>Pterygota</taxon>
        <taxon>Neoptera</taxon>
        <taxon>Endopterygota</taxon>
        <taxon>Hymenoptera</taxon>
        <taxon>Apocrita</taxon>
        <taxon>Aculeata</taxon>
        <taxon>Formicoidea</taxon>
        <taxon>Formicidae</taxon>
        <taxon>Myrmicinae</taxon>
        <taxon>Cyphomyrmex</taxon>
    </lineage>
</organism>
<evidence type="ECO:0000313" key="2">
    <source>
        <dbReference type="EMBL" id="KYM97518.1"/>
    </source>
</evidence>
<protein>
    <submittedName>
        <fullName evidence="2">Uncharacterized protein</fullName>
    </submittedName>
</protein>
<sequence>MSSTRIARVTHALTRENQAGGVREKKRDNARCKKKTNIEGGCLERTLVYLEATSGRRRLRATHGETGRCHFCTVQYKTPNRKVRPKISRRVQRHHRLRAARVISAGGRWRSWRWKRKKRRRKEEEAGAAEEKKERTRKDEE</sequence>
<proteinExistence type="predicted"/>
<dbReference type="EMBL" id="KQ978068">
    <property type="protein sequence ID" value="KYM97518.1"/>
    <property type="molecule type" value="Genomic_DNA"/>
</dbReference>
<name>A0A195CBN0_9HYME</name>
<accession>A0A195CBN0</accession>
<reference evidence="2 3" key="1">
    <citation type="submission" date="2016-03" db="EMBL/GenBank/DDBJ databases">
        <title>Cyphomyrmex costatus WGS genome.</title>
        <authorList>
            <person name="Nygaard S."/>
            <person name="Hu H."/>
            <person name="Boomsma J."/>
            <person name="Zhang G."/>
        </authorList>
    </citation>
    <scope>NUCLEOTIDE SEQUENCE [LARGE SCALE GENOMIC DNA]</scope>
    <source>
        <strain evidence="2">MS0001</strain>
        <tissue evidence="2">Whole body</tissue>
    </source>
</reference>
<feature type="region of interest" description="Disordered" evidence="1">
    <location>
        <begin position="114"/>
        <end position="141"/>
    </location>
</feature>
<evidence type="ECO:0000313" key="3">
    <source>
        <dbReference type="Proteomes" id="UP000078542"/>
    </source>
</evidence>
<evidence type="ECO:0000256" key="1">
    <source>
        <dbReference type="SAM" id="MobiDB-lite"/>
    </source>
</evidence>
<dbReference type="Proteomes" id="UP000078542">
    <property type="component" value="Unassembled WGS sequence"/>
</dbReference>
<dbReference type="AlphaFoldDB" id="A0A195CBN0"/>
<feature type="compositionally biased region" description="Basic and acidic residues" evidence="1">
    <location>
        <begin position="122"/>
        <end position="141"/>
    </location>
</feature>